<comment type="similarity">
    <text evidence="2">Belongs to the CDP-glycerol glycerophosphotransferase family.</text>
</comment>
<keyword evidence="3" id="KW-1003">Cell membrane</keyword>
<keyword evidence="5" id="KW-0777">Teichoic acid biosynthesis</keyword>
<keyword evidence="6 7" id="KW-0472">Membrane</keyword>
<dbReference type="GO" id="GO:0005886">
    <property type="term" value="C:plasma membrane"/>
    <property type="evidence" value="ECO:0007669"/>
    <property type="project" value="UniProtKB-SubCell"/>
</dbReference>
<proteinExistence type="inferred from homology"/>
<keyword evidence="7" id="KW-1133">Transmembrane helix</keyword>
<comment type="caution">
    <text evidence="8">The sequence shown here is derived from an EMBL/GenBank/DDBJ whole genome shotgun (WGS) entry which is preliminary data.</text>
</comment>
<dbReference type="SUPFAM" id="SSF53756">
    <property type="entry name" value="UDP-Glycosyltransferase/glycogen phosphorylase"/>
    <property type="match status" value="1"/>
</dbReference>
<dbReference type="EMBL" id="LGHB01000004">
    <property type="protein sequence ID" value="KUK97138.1"/>
    <property type="molecule type" value="Genomic_DNA"/>
</dbReference>
<dbReference type="Proteomes" id="UP000053961">
    <property type="component" value="Unassembled WGS sequence"/>
</dbReference>
<dbReference type="AlphaFoldDB" id="A0A101IL82"/>
<evidence type="ECO:0000313" key="9">
    <source>
        <dbReference type="Proteomes" id="UP000053961"/>
    </source>
</evidence>
<comment type="subcellular location">
    <subcellularLocation>
        <location evidence="1">Cell membrane</location>
        <topology evidence="1">Peripheral membrane protein</topology>
    </subcellularLocation>
</comment>
<accession>A0A101IL82</accession>
<name>A0A101IL82_9EURY</name>
<dbReference type="PANTHER" id="PTHR37316:SF3">
    <property type="entry name" value="TEICHOIC ACID GLYCEROL-PHOSPHATE TRANSFERASE"/>
    <property type="match status" value="1"/>
</dbReference>
<keyword evidence="7" id="KW-0812">Transmembrane</keyword>
<dbReference type="GO" id="GO:0047355">
    <property type="term" value="F:CDP-glycerol glycerophosphotransferase activity"/>
    <property type="evidence" value="ECO:0007669"/>
    <property type="project" value="InterPro"/>
</dbReference>
<dbReference type="PATRIC" id="fig|301375.6.peg.1426"/>
<dbReference type="Gene3D" id="3.40.50.12580">
    <property type="match status" value="1"/>
</dbReference>
<evidence type="ECO:0000256" key="6">
    <source>
        <dbReference type="ARBA" id="ARBA00023136"/>
    </source>
</evidence>
<evidence type="ECO:0000256" key="3">
    <source>
        <dbReference type="ARBA" id="ARBA00022475"/>
    </source>
</evidence>
<dbReference type="InterPro" id="IPR007554">
    <property type="entry name" value="Glycerophosphate_synth"/>
</dbReference>
<evidence type="ECO:0000256" key="1">
    <source>
        <dbReference type="ARBA" id="ARBA00004202"/>
    </source>
</evidence>
<protein>
    <submittedName>
        <fullName evidence="8">CDP-Glycerol:Poly(Glycerophosphate) glycerophosphotransferase family</fullName>
    </submittedName>
</protein>
<dbReference type="Pfam" id="PF04464">
    <property type="entry name" value="Glyphos_transf"/>
    <property type="match status" value="1"/>
</dbReference>
<feature type="transmembrane region" description="Helical" evidence="7">
    <location>
        <begin position="12"/>
        <end position="30"/>
    </location>
</feature>
<keyword evidence="4 8" id="KW-0808">Transferase</keyword>
<dbReference type="InterPro" id="IPR043148">
    <property type="entry name" value="TagF_C"/>
</dbReference>
<dbReference type="PANTHER" id="PTHR37316">
    <property type="entry name" value="TEICHOIC ACID GLYCEROL-PHOSPHATE PRIMASE"/>
    <property type="match status" value="1"/>
</dbReference>
<evidence type="ECO:0000256" key="2">
    <source>
        <dbReference type="ARBA" id="ARBA00010488"/>
    </source>
</evidence>
<reference evidence="9" key="1">
    <citation type="journal article" date="2015" name="MBio">
        <title>Genome-Resolved Metagenomic Analysis Reveals Roles for Candidate Phyla and Other Microbial Community Members in Biogeochemical Transformations in Oil Reservoirs.</title>
        <authorList>
            <person name="Hu P."/>
            <person name="Tom L."/>
            <person name="Singh A."/>
            <person name="Thomas B.C."/>
            <person name="Baker B.J."/>
            <person name="Piceno Y.M."/>
            <person name="Andersen G.L."/>
            <person name="Banfield J.F."/>
        </authorList>
    </citation>
    <scope>NUCLEOTIDE SEQUENCE [LARGE SCALE GENOMIC DNA]</scope>
</reference>
<dbReference type="Gene3D" id="3.40.50.11820">
    <property type="match status" value="1"/>
</dbReference>
<evidence type="ECO:0000256" key="7">
    <source>
        <dbReference type="SAM" id="Phobius"/>
    </source>
</evidence>
<evidence type="ECO:0000256" key="4">
    <source>
        <dbReference type="ARBA" id="ARBA00022679"/>
    </source>
</evidence>
<dbReference type="InterPro" id="IPR043149">
    <property type="entry name" value="TagF_N"/>
</dbReference>
<organism evidence="8 9">
    <name type="scientific">Methanothrix harundinacea</name>
    <dbReference type="NCBI Taxonomy" id="301375"/>
    <lineage>
        <taxon>Archaea</taxon>
        <taxon>Methanobacteriati</taxon>
        <taxon>Methanobacteriota</taxon>
        <taxon>Stenosarchaea group</taxon>
        <taxon>Methanomicrobia</taxon>
        <taxon>Methanotrichales</taxon>
        <taxon>Methanotrichaceae</taxon>
        <taxon>Methanothrix</taxon>
    </lineage>
</organism>
<evidence type="ECO:0000256" key="5">
    <source>
        <dbReference type="ARBA" id="ARBA00022944"/>
    </source>
</evidence>
<gene>
    <name evidence="8" type="ORF">XE07_0523</name>
</gene>
<dbReference type="InterPro" id="IPR051612">
    <property type="entry name" value="Teichoic_Acid_Biosynth"/>
</dbReference>
<sequence>MISKLSNINTYKYAANLALFNFAYLLYLSIPKLSGNDEKIVGFASQHFNGNIKYLYEEMNQNYNNVKLYFVTENSAELERLTEENVDAYHCRDIRKIPLFVKTNVWVTSHGPFYIPEYYLFSLSKKHKSKWVDLWHAVEALDGTSDGRVKMLKDYDIGIIPSDFFMQHYLSKDETLSGKLKLTGFPRTDPLVDNRFDRQKIMRHMRIPQKNKNILYATTWGKPAAGEKNKPFFPFENDEIIIRDIDEFCMKKNCNFIIRMHPNWERDEKETALKLIKYIEKTNNIYYLPFNTYPITEPILYISDLLITDHSSIGRDFALLNRPMIYLDFGIAKEKLIPELSNEIGYFSQSKEDFFYLMQKVLDNEDEYKIARVEFIKKICKYSDGNSSQRCAEEITKLLI</sequence>
<evidence type="ECO:0000313" key="8">
    <source>
        <dbReference type="EMBL" id="KUK97138.1"/>
    </source>
</evidence>